<dbReference type="SUPFAM" id="SSF56672">
    <property type="entry name" value="DNA/RNA polymerases"/>
    <property type="match status" value="1"/>
</dbReference>
<keyword evidence="2" id="KW-0548">Nucleotidyltransferase</keyword>
<dbReference type="AlphaFoldDB" id="A0A0K8TC30"/>
<sequence length="622" mass="71446">MMGGQLSAFVARWEALGAPPPLLKIISGYSLPFQTTPPFRNLLSHIPQPLITPSSPEMSEEVAKLLHSGTIAPTMSITGFISPMFLRRKQDGTKRPIFDLRHLNTFLSLRKFRLINHFKIPQFLQENDYMITFDLESAYCHVPIAQRHQRFLCFHYQRTTFAWQALPFGLASAPQTFASLSNWVAAILRTRGVRVIVYLDDFMVAHQNSHTLTQQARMVKQLFTYLGWTVNEKKSRLNPQQQRRFLGLRWDTTTQCVSLPFETQQNLATCLQKLQQRPVWSLRSNQQLLGRLGFAAVTVPLGKLMLRPLQLASRGLRRDRPFHRVPIPRSAQEAIEWWRNHINGNNRYSHPTKRVFLSTDASDWGMGVTLGPLRLSFQWRPKQRHWSINRRELYAVRWAISTAPEIVRDSSVLLLTDSRTVAAYIRHQGGLRSSPMLQETALLLKQAQELNIHLQPHFIPGKYNTLADRLSRDAPPPEWHLLPSITHKVFQRWGTPSIDLFASAKSAVVPAYASIDQNDAKAMFVDAFSRTWNFQLAWIFPPPPLIPQVLHHLNSATGTYLLVSPRWTKTYWRPDIKTRAIDAPMRVTDLPSHLLDLSTNSVPPNVDEMELEIWKLRGGRPT</sequence>
<dbReference type="Gene3D" id="3.30.420.10">
    <property type="entry name" value="Ribonuclease H-like superfamily/Ribonuclease H"/>
    <property type="match status" value="1"/>
</dbReference>
<dbReference type="Gene3D" id="3.10.10.10">
    <property type="entry name" value="HIV Type 1 Reverse Transcriptase, subunit A, domain 1"/>
    <property type="match status" value="1"/>
</dbReference>
<dbReference type="InterPro" id="IPR043128">
    <property type="entry name" value="Rev_trsase/Diguanyl_cyclase"/>
</dbReference>
<reference evidence="8" key="1">
    <citation type="submission" date="2014-09" db="EMBL/GenBank/DDBJ databases">
        <authorList>
            <person name="Magalhaes I.L.F."/>
            <person name="Oliveira U."/>
            <person name="Santos F.R."/>
            <person name="Vidigal T.H.D.A."/>
            <person name="Brescovit A.D."/>
            <person name="Santos A.J."/>
        </authorList>
    </citation>
    <scope>NUCLEOTIDE SEQUENCE</scope>
</reference>
<dbReference type="GO" id="GO:0016787">
    <property type="term" value="F:hydrolase activity"/>
    <property type="evidence" value="ECO:0007669"/>
    <property type="project" value="UniProtKB-KW"/>
</dbReference>
<keyword evidence="4" id="KW-0255">Endonuclease</keyword>
<keyword evidence="1" id="KW-0808">Transferase</keyword>
<organism evidence="8">
    <name type="scientific">Lygus hesperus</name>
    <name type="common">Western plant bug</name>
    <dbReference type="NCBI Taxonomy" id="30085"/>
    <lineage>
        <taxon>Eukaryota</taxon>
        <taxon>Metazoa</taxon>
        <taxon>Ecdysozoa</taxon>
        <taxon>Arthropoda</taxon>
        <taxon>Hexapoda</taxon>
        <taxon>Insecta</taxon>
        <taxon>Pterygota</taxon>
        <taxon>Neoptera</taxon>
        <taxon>Paraneoptera</taxon>
        <taxon>Hemiptera</taxon>
        <taxon>Heteroptera</taxon>
        <taxon>Panheteroptera</taxon>
        <taxon>Cimicomorpha</taxon>
        <taxon>Miridae</taxon>
        <taxon>Mirini</taxon>
        <taxon>Lygus</taxon>
    </lineage>
</organism>
<proteinExistence type="predicted"/>
<dbReference type="GO" id="GO:0004519">
    <property type="term" value="F:endonuclease activity"/>
    <property type="evidence" value="ECO:0007669"/>
    <property type="project" value="UniProtKB-KW"/>
</dbReference>
<dbReference type="InterPro" id="IPR041373">
    <property type="entry name" value="RT_RNaseH"/>
</dbReference>
<evidence type="ECO:0000313" key="8">
    <source>
        <dbReference type="EMBL" id="JAG63098.1"/>
    </source>
</evidence>
<evidence type="ECO:0000259" key="7">
    <source>
        <dbReference type="PROSITE" id="PS50878"/>
    </source>
</evidence>
<protein>
    <recommendedName>
        <fullName evidence="7">Reverse transcriptase domain-containing protein</fullName>
    </recommendedName>
</protein>
<keyword evidence="5" id="KW-0378">Hydrolase</keyword>
<dbReference type="InterPro" id="IPR036397">
    <property type="entry name" value="RNaseH_sf"/>
</dbReference>
<dbReference type="InterPro" id="IPR043502">
    <property type="entry name" value="DNA/RNA_pol_sf"/>
</dbReference>
<dbReference type="CDD" id="cd03714">
    <property type="entry name" value="RT_DIRS1"/>
    <property type="match status" value="1"/>
</dbReference>
<evidence type="ECO:0000256" key="3">
    <source>
        <dbReference type="ARBA" id="ARBA00022722"/>
    </source>
</evidence>
<dbReference type="Gene3D" id="3.30.70.270">
    <property type="match status" value="1"/>
</dbReference>
<evidence type="ECO:0000256" key="2">
    <source>
        <dbReference type="ARBA" id="ARBA00022695"/>
    </source>
</evidence>
<dbReference type="GO" id="GO:0003964">
    <property type="term" value="F:RNA-directed DNA polymerase activity"/>
    <property type="evidence" value="ECO:0007669"/>
    <property type="project" value="UniProtKB-KW"/>
</dbReference>
<dbReference type="PANTHER" id="PTHR33050:SF7">
    <property type="entry name" value="RIBONUCLEASE H"/>
    <property type="match status" value="1"/>
</dbReference>
<dbReference type="GO" id="GO:0003676">
    <property type="term" value="F:nucleic acid binding"/>
    <property type="evidence" value="ECO:0007669"/>
    <property type="project" value="InterPro"/>
</dbReference>
<keyword evidence="3" id="KW-0540">Nuclease</keyword>
<evidence type="ECO:0000256" key="6">
    <source>
        <dbReference type="ARBA" id="ARBA00022918"/>
    </source>
</evidence>
<dbReference type="CDD" id="cd09275">
    <property type="entry name" value="RNase_HI_RT_DIRS1"/>
    <property type="match status" value="1"/>
</dbReference>
<evidence type="ECO:0000256" key="4">
    <source>
        <dbReference type="ARBA" id="ARBA00022759"/>
    </source>
</evidence>
<dbReference type="Pfam" id="PF17917">
    <property type="entry name" value="RT_RNaseH"/>
    <property type="match status" value="1"/>
</dbReference>
<dbReference type="PANTHER" id="PTHR33050">
    <property type="entry name" value="REVERSE TRANSCRIPTASE DOMAIN-CONTAINING PROTEIN"/>
    <property type="match status" value="1"/>
</dbReference>
<accession>A0A0K8TC30</accession>
<dbReference type="InterPro" id="IPR000477">
    <property type="entry name" value="RT_dom"/>
</dbReference>
<name>A0A0K8TC30_LYGHE</name>
<feature type="domain" description="Reverse transcriptase" evidence="7">
    <location>
        <begin position="68"/>
        <end position="250"/>
    </location>
</feature>
<dbReference type="InterPro" id="IPR052055">
    <property type="entry name" value="Hepadnavirus_pol/RT"/>
</dbReference>
<dbReference type="PROSITE" id="PS50878">
    <property type="entry name" value="RT_POL"/>
    <property type="match status" value="1"/>
</dbReference>
<evidence type="ECO:0000256" key="1">
    <source>
        <dbReference type="ARBA" id="ARBA00022679"/>
    </source>
</evidence>
<dbReference type="EMBL" id="GBRD01002723">
    <property type="protein sequence ID" value="JAG63098.1"/>
    <property type="molecule type" value="Transcribed_RNA"/>
</dbReference>
<evidence type="ECO:0000256" key="5">
    <source>
        <dbReference type="ARBA" id="ARBA00022801"/>
    </source>
</evidence>
<dbReference type="Pfam" id="PF00078">
    <property type="entry name" value="RVT_1"/>
    <property type="match status" value="1"/>
</dbReference>
<dbReference type="EMBL" id="GBRD01002722">
    <property type="protein sequence ID" value="JAG63099.1"/>
    <property type="molecule type" value="Transcribed_RNA"/>
</dbReference>
<keyword evidence="6" id="KW-0695">RNA-directed DNA polymerase</keyword>